<dbReference type="PROSITE" id="PS50994">
    <property type="entry name" value="INTEGRASE"/>
    <property type="match status" value="1"/>
</dbReference>
<dbReference type="Gene3D" id="2.40.70.10">
    <property type="entry name" value="Acid Proteases"/>
    <property type="match status" value="1"/>
</dbReference>
<reference evidence="11" key="1">
    <citation type="journal article" date="2017" name="Nat. Microbiol.">
        <title>Global analysis of biosynthetic gene clusters reveals vast potential of secondary metabolite production in Penicillium species.</title>
        <authorList>
            <person name="Nielsen J.C."/>
            <person name="Grijseels S."/>
            <person name="Prigent S."/>
            <person name="Ji B."/>
            <person name="Dainat J."/>
            <person name="Nielsen K.F."/>
            <person name="Frisvad J.C."/>
            <person name="Workman M."/>
            <person name="Nielsen J."/>
        </authorList>
    </citation>
    <scope>NUCLEOTIDE SEQUENCE [LARGE SCALE GENOMIC DNA]</scope>
    <source>
        <strain evidence="11">IBT 31811</strain>
    </source>
</reference>
<dbReference type="InterPro" id="IPR001584">
    <property type="entry name" value="Integrase_cat-core"/>
</dbReference>
<comment type="caution">
    <text evidence="10">The sequence shown here is derived from an EMBL/GenBank/DDBJ whole genome shotgun (WGS) entry which is preliminary data.</text>
</comment>
<dbReference type="Gene3D" id="1.10.340.70">
    <property type="match status" value="1"/>
</dbReference>
<keyword evidence="3" id="KW-0540">Nuclease</keyword>
<evidence type="ECO:0000256" key="4">
    <source>
        <dbReference type="ARBA" id="ARBA00022759"/>
    </source>
</evidence>
<keyword evidence="4" id="KW-0378">Hydrolase</keyword>
<dbReference type="PANTHER" id="PTHR37984:SF5">
    <property type="entry name" value="PROTEIN NYNRIN-LIKE"/>
    <property type="match status" value="1"/>
</dbReference>
<dbReference type="SUPFAM" id="SSF53098">
    <property type="entry name" value="Ribonuclease H-like"/>
    <property type="match status" value="1"/>
</dbReference>
<dbReference type="GO" id="GO:0005634">
    <property type="term" value="C:nucleus"/>
    <property type="evidence" value="ECO:0007669"/>
    <property type="project" value="UniProtKB-ARBA"/>
</dbReference>
<evidence type="ECO:0000313" key="11">
    <source>
        <dbReference type="Proteomes" id="UP000191672"/>
    </source>
</evidence>
<dbReference type="InterPro" id="IPR036397">
    <property type="entry name" value="RNaseH_sf"/>
</dbReference>
<dbReference type="Pfam" id="PF00665">
    <property type="entry name" value="rve"/>
    <property type="match status" value="1"/>
</dbReference>
<keyword evidence="4" id="KW-0255">Endonuclease</keyword>
<sequence>FVQTPIQIGGWKGRIKVWILDLEDFDFVLGRDFLRTNNPRIDWVSSRMDLIDRQRVMHSVYDLGTPFRELETNEDPRLNLIPAKKARQTLRKKGTEAFLMIVRERKDPTLSDEVPQHSNPRVQGILERYRSVFRTSLPETLPPKRDTEHRVDTGEAPPMNINAYPLSTEKLDEQTRQVESLLKKGLIQPSSSPWGFPVIFVKKPNDAWRMCIDYRALNQRTVKNGYPLPRIQDQLDIVGRAKILTKIDLASGYWQIRMAADSVQKTAFNTIWGKYEWLAMPFGLCNAPATFQGIMNETLRPLLGKNVVVYLDDILVYSETIEEHYQHLENVLSLLQREQLYAQPSKCEIAVERLEFCGHVIGGGEVRPVPEKVEVIRSWPRPRNVHEVRQFLGLATYYRRYVHGFATIAAPLHELLKESDAELRKQRFRRITWTVACEAAFAKLKEALSSRPVLRQPDRHRPFTIETDASEWALGYVLLQEDEEGRLQPVAFDGRKMSSAELNYPYLDTTQVYSKRLARWIEEFQEHNLKIRYRKGSEAIVPDAISRRPDFVQEESAANSQVRPQWRARLAAMNKVGGTTEDDWLAATERFLEFGTTPTDPTLARAVERFADKLTFRRNPLPKGIGERSATVEAERELVFVNDDGSFTPYLPREVREETVMRYHHEFGHLGYTGLLGILSPRAWWPNRRSEVTEIVQRCPNCQVSQGSKESLERETSSHMVKKGIRPFERWGIDLIGALPKTPNGNRWIITAIDYATGWPVARAVPDATEEAIGQFLFEEIYVQYGAFEELISDNGPNLLAGAVRYFIGRLRAKHRTTTPYHPRTNGKVENFNGLIGRMLTKYLMGKPTRLWDEYLYQALFATRVREHSVTKQSPFFLVYGTTPRIPSDTDAVGPERDRDEQLRSLTHARSKANELLLNRAINTKRIKDDLVTKTSFEKDDWVLIRNESKQKFESRWFGPYQVLKAHPLGTYALAEPNGRVLKNLINGSRLFGAKVDNPTTLWTSSAARKALRRVGLSVSRPEEVRAIVEQDEPPIPTYAELSTITREEWDAIERSGVRSVKVGEGEVTNHLLVKGRRRKKKDTREETAPNEAQPSSDKWDSEANDYESDHDDDVEDDMTSDKRSEVSFDGPFAVVV</sequence>
<feature type="non-terminal residue" evidence="10">
    <location>
        <position position="1137"/>
    </location>
</feature>
<feature type="domain" description="Reverse transcriptase" evidence="8">
    <location>
        <begin position="182"/>
        <end position="361"/>
    </location>
</feature>
<evidence type="ECO:0008006" key="12">
    <source>
        <dbReference type="Google" id="ProtNLM"/>
    </source>
</evidence>
<evidence type="ECO:0000256" key="7">
    <source>
        <dbReference type="SAM" id="MobiDB-lite"/>
    </source>
</evidence>
<feature type="non-terminal residue" evidence="10">
    <location>
        <position position="1"/>
    </location>
</feature>
<dbReference type="CDD" id="cd01647">
    <property type="entry name" value="RT_LTR"/>
    <property type="match status" value="1"/>
</dbReference>
<keyword evidence="1" id="KW-0808">Transferase</keyword>
<dbReference type="EMBL" id="MDYN01000212">
    <property type="protein sequence ID" value="OQD73316.1"/>
    <property type="molecule type" value="Genomic_DNA"/>
</dbReference>
<evidence type="ECO:0000256" key="1">
    <source>
        <dbReference type="ARBA" id="ARBA00022679"/>
    </source>
</evidence>
<dbReference type="CDD" id="cd09274">
    <property type="entry name" value="RNase_HI_RT_Ty3"/>
    <property type="match status" value="1"/>
</dbReference>
<keyword evidence="6" id="KW-0511">Multifunctional enzyme</keyword>
<organism evidence="10 11">
    <name type="scientific">Penicillium antarcticum</name>
    <dbReference type="NCBI Taxonomy" id="416450"/>
    <lineage>
        <taxon>Eukaryota</taxon>
        <taxon>Fungi</taxon>
        <taxon>Dikarya</taxon>
        <taxon>Ascomycota</taxon>
        <taxon>Pezizomycotina</taxon>
        <taxon>Eurotiomycetes</taxon>
        <taxon>Eurotiomycetidae</taxon>
        <taxon>Eurotiales</taxon>
        <taxon>Aspergillaceae</taxon>
        <taxon>Penicillium</taxon>
    </lineage>
</organism>
<dbReference type="Gene3D" id="3.30.420.10">
    <property type="entry name" value="Ribonuclease H-like superfamily/Ribonuclease H"/>
    <property type="match status" value="1"/>
</dbReference>
<dbReference type="STRING" id="416450.A0A1V6P9V0"/>
<dbReference type="Gene3D" id="3.10.10.10">
    <property type="entry name" value="HIV Type 1 Reverse Transcriptase, subunit A, domain 1"/>
    <property type="match status" value="1"/>
</dbReference>
<dbReference type="Gene3D" id="3.30.70.270">
    <property type="match status" value="2"/>
</dbReference>
<evidence type="ECO:0000256" key="2">
    <source>
        <dbReference type="ARBA" id="ARBA00022695"/>
    </source>
</evidence>
<accession>A0A1V6P9V0</accession>
<evidence type="ECO:0000313" key="10">
    <source>
        <dbReference type="EMBL" id="OQD73316.1"/>
    </source>
</evidence>
<dbReference type="InterPro" id="IPR012337">
    <property type="entry name" value="RNaseH-like_sf"/>
</dbReference>
<dbReference type="SUPFAM" id="SSF56672">
    <property type="entry name" value="DNA/RNA polymerases"/>
    <property type="match status" value="1"/>
</dbReference>
<dbReference type="Pfam" id="PF17921">
    <property type="entry name" value="Integrase_H2C2"/>
    <property type="match status" value="1"/>
</dbReference>
<name>A0A1V6P9V0_9EURO</name>
<evidence type="ECO:0000256" key="5">
    <source>
        <dbReference type="ARBA" id="ARBA00022884"/>
    </source>
</evidence>
<evidence type="ECO:0000259" key="9">
    <source>
        <dbReference type="PROSITE" id="PS50994"/>
    </source>
</evidence>
<feature type="compositionally biased region" description="Basic and acidic residues" evidence="7">
    <location>
        <begin position="142"/>
        <end position="153"/>
    </location>
</feature>
<dbReference type="InterPro" id="IPR041577">
    <property type="entry name" value="RT_RNaseH_2"/>
</dbReference>
<feature type="domain" description="Integrase catalytic" evidence="9">
    <location>
        <begin position="723"/>
        <end position="883"/>
    </location>
</feature>
<dbReference type="Proteomes" id="UP000191672">
    <property type="component" value="Unassembled WGS sequence"/>
</dbReference>
<dbReference type="GO" id="GO:0004519">
    <property type="term" value="F:endonuclease activity"/>
    <property type="evidence" value="ECO:0007669"/>
    <property type="project" value="UniProtKB-KW"/>
</dbReference>
<dbReference type="GO" id="GO:0016779">
    <property type="term" value="F:nucleotidyltransferase activity"/>
    <property type="evidence" value="ECO:0007669"/>
    <property type="project" value="UniProtKB-KW"/>
</dbReference>
<proteinExistence type="predicted"/>
<evidence type="ECO:0000259" key="8">
    <source>
        <dbReference type="PROSITE" id="PS50878"/>
    </source>
</evidence>
<keyword evidence="5" id="KW-0694">RNA-binding</keyword>
<protein>
    <recommendedName>
        <fullName evidence="12">Reverse transcriptase</fullName>
    </recommendedName>
</protein>
<evidence type="ECO:0000256" key="3">
    <source>
        <dbReference type="ARBA" id="ARBA00022722"/>
    </source>
</evidence>
<dbReference type="InterPro" id="IPR050951">
    <property type="entry name" value="Retrovirus_Pol_polyprotein"/>
</dbReference>
<dbReference type="InterPro" id="IPR021109">
    <property type="entry name" value="Peptidase_aspartic_dom_sf"/>
</dbReference>
<evidence type="ECO:0000256" key="6">
    <source>
        <dbReference type="ARBA" id="ARBA00023268"/>
    </source>
</evidence>
<dbReference type="PANTHER" id="PTHR37984">
    <property type="entry name" value="PROTEIN CBG26694"/>
    <property type="match status" value="1"/>
</dbReference>
<feature type="compositionally biased region" description="Acidic residues" evidence="7">
    <location>
        <begin position="1103"/>
        <end position="1119"/>
    </location>
</feature>
<dbReference type="FunFam" id="3.30.70.270:FF:000020">
    <property type="entry name" value="Transposon Tf2-6 polyprotein-like Protein"/>
    <property type="match status" value="1"/>
</dbReference>
<dbReference type="InterPro" id="IPR043502">
    <property type="entry name" value="DNA/RNA_pol_sf"/>
</dbReference>
<dbReference type="InterPro" id="IPR000477">
    <property type="entry name" value="RT_dom"/>
</dbReference>
<dbReference type="InterPro" id="IPR043128">
    <property type="entry name" value="Rev_trsase/Diguanyl_cyclase"/>
</dbReference>
<feature type="region of interest" description="Disordered" evidence="7">
    <location>
        <begin position="138"/>
        <end position="161"/>
    </location>
</feature>
<dbReference type="InterPro" id="IPR041588">
    <property type="entry name" value="Integrase_H2C2"/>
</dbReference>
<feature type="region of interest" description="Disordered" evidence="7">
    <location>
        <begin position="1074"/>
        <end position="1137"/>
    </location>
</feature>
<dbReference type="GO" id="GO:0003723">
    <property type="term" value="F:RNA binding"/>
    <property type="evidence" value="ECO:0007669"/>
    <property type="project" value="UniProtKB-KW"/>
</dbReference>
<dbReference type="PROSITE" id="PS50878">
    <property type="entry name" value="RT_POL"/>
    <property type="match status" value="1"/>
</dbReference>
<dbReference type="Pfam" id="PF17919">
    <property type="entry name" value="RT_RNaseH_2"/>
    <property type="match status" value="1"/>
</dbReference>
<gene>
    <name evidence="10" type="ORF">PENANT_c212G08917</name>
</gene>
<dbReference type="Pfam" id="PF00078">
    <property type="entry name" value="RVT_1"/>
    <property type="match status" value="1"/>
</dbReference>
<keyword evidence="2" id="KW-0548">Nucleotidyltransferase</keyword>
<dbReference type="AlphaFoldDB" id="A0A1V6P9V0"/>
<keyword evidence="11" id="KW-1185">Reference proteome</keyword>
<dbReference type="GO" id="GO:0015074">
    <property type="term" value="P:DNA integration"/>
    <property type="evidence" value="ECO:0007669"/>
    <property type="project" value="InterPro"/>
</dbReference>